<proteinExistence type="predicted"/>
<evidence type="ECO:0000313" key="3">
    <source>
        <dbReference type="Proteomes" id="UP000467132"/>
    </source>
</evidence>
<feature type="transmembrane region" description="Helical" evidence="1">
    <location>
        <begin position="6"/>
        <end position="24"/>
    </location>
</feature>
<dbReference type="Proteomes" id="UP000467132">
    <property type="component" value="Unassembled WGS sequence"/>
</dbReference>
<sequence length="315" mass="37170">MNKKKIVSTVLLIIFLLVIIDIIITDIRDNKKVSKEEKTISTTNKATDINKKEIPKEIEDFNAAIFYEFLTKLNNKEFNKAFDMISQKKKSEKYSIEKMKEEFSVTDGYELTYSILNIEENKNYYHNTILLINLEDMDHSYTTEIEVFIYKDKTIYPHKMKKIDMIEEEIKKVNSPIKAIDDETIGELNKDFIIDSNDIDKVSKKLNMSIDLINTIKEDFSKDKINKENYYRQNEGILFDIFGIKSLSEFEQFYNKLTPIDKVINATIEVDGNRITDNIIVTDLYVKSKEEKVKMELKIIVEEVKNKKYYLIFIE</sequence>
<keyword evidence="1" id="KW-0472">Membrane</keyword>
<keyword evidence="1" id="KW-1133">Transmembrane helix</keyword>
<reference evidence="2 3" key="1">
    <citation type="submission" date="2018-08" db="EMBL/GenBank/DDBJ databases">
        <title>Murine metabolic-syndrome-specific gut microbial biobank.</title>
        <authorList>
            <person name="Liu C."/>
        </authorList>
    </citation>
    <scope>NUCLEOTIDE SEQUENCE [LARGE SCALE GENOMIC DNA]</scope>
    <source>
        <strain evidence="2 3">583</strain>
    </source>
</reference>
<dbReference type="RefSeq" id="WP_160198065.1">
    <property type="nucleotide sequence ID" value="NZ_QXXA01000013.1"/>
</dbReference>
<gene>
    <name evidence="2" type="ORF">D3Z33_12105</name>
</gene>
<dbReference type="AlphaFoldDB" id="A0A845QYN3"/>
<keyword evidence="1" id="KW-0812">Transmembrane</keyword>
<protein>
    <submittedName>
        <fullName evidence="2">Uncharacterized protein</fullName>
    </submittedName>
</protein>
<evidence type="ECO:0000313" key="2">
    <source>
        <dbReference type="EMBL" id="NBI07595.1"/>
    </source>
</evidence>
<accession>A0A845QYN3</accession>
<dbReference type="EMBL" id="QXXA01000013">
    <property type="protein sequence ID" value="NBI07595.1"/>
    <property type="molecule type" value="Genomic_DNA"/>
</dbReference>
<evidence type="ECO:0000256" key="1">
    <source>
        <dbReference type="SAM" id="Phobius"/>
    </source>
</evidence>
<comment type="caution">
    <text evidence="2">The sequence shown here is derived from an EMBL/GenBank/DDBJ whole genome shotgun (WGS) entry which is preliminary data.</text>
</comment>
<keyword evidence="3" id="KW-1185">Reference proteome</keyword>
<name>A0A845QYN3_9CLOT</name>
<organism evidence="2 3">
    <name type="scientific">Senegalia massiliensis</name>
    <dbReference type="NCBI Taxonomy" id="1720316"/>
    <lineage>
        <taxon>Bacteria</taxon>
        <taxon>Bacillati</taxon>
        <taxon>Bacillota</taxon>
        <taxon>Clostridia</taxon>
        <taxon>Eubacteriales</taxon>
        <taxon>Clostridiaceae</taxon>
        <taxon>Senegalia</taxon>
    </lineage>
</organism>